<evidence type="ECO:0000313" key="3">
    <source>
        <dbReference type="Proteomes" id="UP000318733"/>
    </source>
</evidence>
<keyword evidence="3" id="KW-1185">Reference proteome</keyword>
<feature type="transmembrane region" description="Helical" evidence="1">
    <location>
        <begin position="167"/>
        <end position="189"/>
    </location>
</feature>
<dbReference type="OrthoDB" id="123418at2"/>
<keyword evidence="1" id="KW-1133">Transmembrane helix</keyword>
<feature type="transmembrane region" description="Helical" evidence="1">
    <location>
        <begin position="89"/>
        <end position="110"/>
    </location>
</feature>
<evidence type="ECO:0000313" key="2">
    <source>
        <dbReference type="EMBL" id="TSJ43347.1"/>
    </source>
</evidence>
<feature type="transmembrane region" description="Helical" evidence="1">
    <location>
        <begin position="116"/>
        <end position="133"/>
    </location>
</feature>
<feature type="transmembrane region" description="Helical" evidence="1">
    <location>
        <begin position="142"/>
        <end position="161"/>
    </location>
</feature>
<feature type="transmembrane region" description="Helical" evidence="1">
    <location>
        <begin position="47"/>
        <end position="68"/>
    </location>
</feature>
<evidence type="ECO:0000256" key="1">
    <source>
        <dbReference type="SAM" id="Phobius"/>
    </source>
</evidence>
<dbReference type="EMBL" id="VLPK01000001">
    <property type="protein sequence ID" value="TSJ43347.1"/>
    <property type="molecule type" value="Genomic_DNA"/>
</dbReference>
<accession>A0A556MTY1</accession>
<keyword evidence="1" id="KW-0812">Transmembrane</keyword>
<comment type="caution">
    <text evidence="2">The sequence shown here is derived from an EMBL/GenBank/DDBJ whole genome shotgun (WGS) entry which is preliminary data.</text>
</comment>
<protein>
    <submittedName>
        <fullName evidence="2">Uncharacterized protein</fullName>
    </submittedName>
</protein>
<feature type="transmembrane region" description="Helical" evidence="1">
    <location>
        <begin position="12"/>
        <end position="35"/>
    </location>
</feature>
<sequence length="208" mass="22868">MENQPNLIPRIAITSIASGLILMAFFTTMWAGIASGSLHAMEKGIEIGFFGVLVIAFITFAIYFFSVAKRFPKISTEEDKAREKKEGKWFGIIFGAEGLGIFLGINIVVNLGHPDLTIPVIALVVGLHFYPMAKIFRRTMDYYVATWSTIIAICSIVLTLNKTMTPANIILFLGIGMALSTSCYGLYMIRTGRGYVKKTPIDVQAAVL</sequence>
<dbReference type="AlphaFoldDB" id="A0A556MTY1"/>
<gene>
    <name evidence="2" type="ORF">FO440_03905</name>
</gene>
<keyword evidence="1" id="KW-0472">Membrane</keyword>
<organism evidence="2 3">
    <name type="scientific">Mucilaginibacter corticis</name>
    <dbReference type="NCBI Taxonomy" id="2597670"/>
    <lineage>
        <taxon>Bacteria</taxon>
        <taxon>Pseudomonadati</taxon>
        <taxon>Bacteroidota</taxon>
        <taxon>Sphingobacteriia</taxon>
        <taxon>Sphingobacteriales</taxon>
        <taxon>Sphingobacteriaceae</taxon>
        <taxon>Mucilaginibacter</taxon>
    </lineage>
</organism>
<reference evidence="2 3" key="1">
    <citation type="submission" date="2019-07" db="EMBL/GenBank/DDBJ databases">
        <authorList>
            <person name="Huq M.A."/>
        </authorList>
    </citation>
    <scope>NUCLEOTIDE SEQUENCE [LARGE SCALE GENOMIC DNA]</scope>
    <source>
        <strain evidence="2 3">MAH-19</strain>
    </source>
</reference>
<name>A0A556MTY1_9SPHI</name>
<proteinExistence type="predicted"/>
<dbReference type="RefSeq" id="WP_144246912.1">
    <property type="nucleotide sequence ID" value="NZ_VLPK01000001.1"/>
</dbReference>
<dbReference type="Proteomes" id="UP000318733">
    <property type="component" value="Unassembled WGS sequence"/>
</dbReference>